<feature type="domain" description="Mur ligase C-terminal" evidence="13">
    <location>
        <begin position="353"/>
        <end position="494"/>
    </location>
</feature>
<evidence type="ECO:0000256" key="11">
    <source>
        <dbReference type="RuleBase" id="RU004136"/>
    </source>
</evidence>
<dbReference type="PANTHER" id="PTHR43024">
    <property type="entry name" value="UDP-N-ACETYLMURAMOYL-TRIPEPTIDE--D-ALANYL-D-ALANINE LIGASE"/>
    <property type="match status" value="1"/>
</dbReference>
<dbReference type="InterPro" id="IPR004101">
    <property type="entry name" value="Mur_ligase_C"/>
</dbReference>
<dbReference type="Gene3D" id="3.40.1390.10">
    <property type="entry name" value="MurE/MurF, N-terminal domain"/>
    <property type="match status" value="1"/>
</dbReference>
<dbReference type="InterPro" id="IPR051046">
    <property type="entry name" value="MurCDEF_CellWall_CoF430Synth"/>
</dbReference>
<evidence type="ECO:0000256" key="6">
    <source>
        <dbReference type="ARBA" id="ARBA00022960"/>
    </source>
</evidence>
<dbReference type="SUPFAM" id="SSF53623">
    <property type="entry name" value="MurD-like peptide ligases, catalytic domain"/>
    <property type="match status" value="1"/>
</dbReference>
<keyword evidence="7 10" id="KW-0573">Peptidoglycan synthesis</keyword>
<evidence type="ECO:0000256" key="2">
    <source>
        <dbReference type="ARBA" id="ARBA00022598"/>
    </source>
</evidence>
<dbReference type="RefSeq" id="WP_066840755.1">
    <property type="nucleotide sequence ID" value="NZ_LSTQ01000026.1"/>
</dbReference>
<proteinExistence type="inferred from homology"/>
<keyword evidence="9 10" id="KW-0961">Cell wall biogenesis/degradation</keyword>
<keyword evidence="2 10" id="KW-0436">Ligase</keyword>
<keyword evidence="3 10" id="KW-0132">Cell division</keyword>
<evidence type="ECO:0000256" key="1">
    <source>
        <dbReference type="ARBA" id="ARBA00022490"/>
    </source>
</evidence>
<dbReference type="Pfam" id="PF08245">
    <property type="entry name" value="Mur_ligase_M"/>
    <property type="match status" value="1"/>
</dbReference>
<dbReference type="GO" id="GO:0071555">
    <property type="term" value="P:cell wall organization"/>
    <property type="evidence" value="ECO:0007669"/>
    <property type="project" value="UniProtKB-KW"/>
</dbReference>
<name>A0A177I829_9CORY</name>
<feature type="binding site" evidence="10">
    <location>
        <begin position="137"/>
        <end position="143"/>
    </location>
    <ligand>
        <name>ATP</name>
        <dbReference type="ChEBI" id="CHEBI:30616"/>
    </ligand>
</feature>
<organism evidence="15 16">
    <name type="scientific">Corynebacterium stationis</name>
    <dbReference type="NCBI Taxonomy" id="1705"/>
    <lineage>
        <taxon>Bacteria</taxon>
        <taxon>Bacillati</taxon>
        <taxon>Actinomycetota</taxon>
        <taxon>Actinomycetes</taxon>
        <taxon>Mycobacteriales</taxon>
        <taxon>Corynebacteriaceae</taxon>
        <taxon>Corynebacterium</taxon>
    </lineage>
</organism>
<dbReference type="SUPFAM" id="SSF53244">
    <property type="entry name" value="MurD-like peptide ligases, peptide-binding domain"/>
    <property type="match status" value="1"/>
</dbReference>
<keyword evidence="4 10" id="KW-0547">Nucleotide-binding</keyword>
<dbReference type="GO" id="GO:0005737">
    <property type="term" value="C:cytoplasm"/>
    <property type="evidence" value="ECO:0007669"/>
    <property type="project" value="UniProtKB-SubCell"/>
</dbReference>
<dbReference type="GO" id="GO:0009252">
    <property type="term" value="P:peptidoglycan biosynthetic process"/>
    <property type="evidence" value="ECO:0007669"/>
    <property type="project" value="UniProtKB-UniRule"/>
</dbReference>
<dbReference type="Gene3D" id="3.40.1190.10">
    <property type="entry name" value="Mur-like, catalytic domain"/>
    <property type="match status" value="1"/>
</dbReference>
<comment type="pathway">
    <text evidence="10 11">Cell wall biogenesis; peptidoglycan biosynthesis.</text>
</comment>
<reference evidence="16" key="1">
    <citation type="submission" date="2016-02" db="EMBL/GenBank/DDBJ databases">
        <authorList>
            <person name="Kaur G."/>
            <person name="Nair G.R."/>
            <person name="Mayilraj S."/>
        </authorList>
    </citation>
    <scope>NUCLEOTIDE SEQUENCE [LARGE SCALE GENOMIC DNA]</scope>
    <source>
        <strain evidence="16">GA-15</strain>
    </source>
</reference>
<evidence type="ECO:0000313" key="15">
    <source>
        <dbReference type="EMBL" id="OAH24967.1"/>
    </source>
</evidence>
<dbReference type="NCBIfam" id="TIGR01143">
    <property type="entry name" value="murF"/>
    <property type="match status" value="1"/>
</dbReference>
<keyword evidence="8 10" id="KW-0131">Cell cycle</keyword>
<evidence type="ECO:0000313" key="16">
    <source>
        <dbReference type="Proteomes" id="UP000076947"/>
    </source>
</evidence>
<dbReference type="AlphaFoldDB" id="A0A177I829"/>
<dbReference type="Pfam" id="PF02875">
    <property type="entry name" value="Mur_ligase_C"/>
    <property type="match status" value="1"/>
</dbReference>
<dbReference type="PANTHER" id="PTHR43024:SF1">
    <property type="entry name" value="UDP-N-ACETYLMURAMOYL-TRIPEPTIDE--D-ALANYL-D-ALANINE LIGASE"/>
    <property type="match status" value="1"/>
</dbReference>
<comment type="subcellular location">
    <subcellularLocation>
        <location evidence="10 11">Cytoplasm</location>
    </subcellularLocation>
</comment>
<comment type="similarity">
    <text evidence="10">Belongs to the MurCDEF family. MurF subfamily.</text>
</comment>
<dbReference type="Proteomes" id="UP000076947">
    <property type="component" value="Unassembled WGS sequence"/>
</dbReference>
<dbReference type="STRING" id="1705.CA21670_04110"/>
<evidence type="ECO:0000256" key="10">
    <source>
        <dbReference type="HAMAP-Rule" id="MF_02019"/>
    </source>
</evidence>
<dbReference type="GO" id="GO:0008360">
    <property type="term" value="P:regulation of cell shape"/>
    <property type="evidence" value="ECO:0007669"/>
    <property type="project" value="UniProtKB-KW"/>
</dbReference>
<keyword evidence="6 10" id="KW-0133">Cell shape</keyword>
<dbReference type="InterPro" id="IPR005863">
    <property type="entry name" value="UDP-N-AcMur_synth"/>
</dbReference>
<dbReference type="GO" id="GO:0047480">
    <property type="term" value="F:UDP-N-acetylmuramoyl-tripeptide-D-alanyl-D-alanine ligase activity"/>
    <property type="evidence" value="ECO:0007669"/>
    <property type="project" value="UniProtKB-UniRule"/>
</dbReference>
<evidence type="ECO:0000259" key="14">
    <source>
        <dbReference type="Pfam" id="PF08245"/>
    </source>
</evidence>
<evidence type="ECO:0000259" key="13">
    <source>
        <dbReference type="Pfam" id="PF02875"/>
    </source>
</evidence>
<dbReference type="GO" id="GO:0005524">
    <property type="term" value="F:ATP binding"/>
    <property type="evidence" value="ECO:0007669"/>
    <property type="project" value="UniProtKB-UniRule"/>
</dbReference>
<protein>
    <recommendedName>
        <fullName evidence="10 11">UDP-N-acetylmuramoyl-tripeptide--D-alanyl-D-alanine ligase</fullName>
        <ecNumber evidence="10 11">6.3.2.10</ecNumber>
    </recommendedName>
    <alternativeName>
        <fullName evidence="10">D-alanyl-D-alanine-adding enzyme</fullName>
    </alternativeName>
</protein>
<dbReference type="GO" id="GO:0051301">
    <property type="term" value="P:cell division"/>
    <property type="evidence" value="ECO:0007669"/>
    <property type="project" value="UniProtKB-KW"/>
</dbReference>
<evidence type="ECO:0000256" key="5">
    <source>
        <dbReference type="ARBA" id="ARBA00022840"/>
    </source>
</evidence>
<comment type="function">
    <text evidence="10 11">Involved in cell wall formation. Catalyzes the final step in the synthesis of UDP-N-acetylmuramoyl-pentapeptide, the precursor of murein.</text>
</comment>
<keyword evidence="1 10" id="KW-0963">Cytoplasm</keyword>
<dbReference type="InterPro" id="IPR035911">
    <property type="entry name" value="MurE/MurF_N"/>
</dbReference>
<dbReference type="InterPro" id="IPR036615">
    <property type="entry name" value="Mur_ligase_C_dom_sf"/>
</dbReference>
<dbReference type="EMBL" id="LSTQ01000026">
    <property type="protein sequence ID" value="OAH24967.1"/>
    <property type="molecule type" value="Genomic_DNA"/>
</dbReference>
<sequence length="511" mass="53170">MIDLTVKEIAEIVGGRLDSVENPEALVTGFVEFDSRKVAPGGLFLCFPGAKVDGHDFAAKAVEQGAVAVLAARPVGVPAIVVEPTGRLEGVGANADIYANDLDGSAAAVVRALSDLAHFVTGKLTSEDGLSIIGVTGSAGKTSTKDLIATILRQDGETVAPPGSFNNEIGHPYTALRCDADTKYLVAELSARGIGHIKHLTDIATPRIGVVLNVGTAHLGEFGSRENIAQAKGELVEALPSAVEGGIAVLNADDSFVAAMASRTSAKVVTYSSANPPAAGADYYATNITLDNVARPSFTLHAPGAAPVSVTLQVFGVHQVSNSLAAAAAAIEAGLSVQSVADSLSGHRNASAHRMDVHTRADGVTIINDSYNANPDSMRAAIAALGYTTSGRPDARSIAVLGEMGELGDDAIEEHYQLGAELAKYDVHTLIVVGESVYGEAMAKAASERGINTMVSRDIDDAIWHIEEVLQTPPAGVEDWSSRELKDVVLVKASNVQRLWLVSERLLNGED</sequence>
<dbReference type="Pfam" id="PF01225">
    <property type="entry name" value="Mur_ligase"/>
    <property type="match status" value="1"/>
</dbReference>
<evidence type="ECO:0000256" key="7">
    <source>
        <dbReference type="ARBA" id="ARBA00022984"/>
    </source>
</evidence>
<evidence type="ECO:0000256" key="9">
    <source>
        <dbReference type="ARBA" id="ARBA00023316"/>
    </source>
</evidence>
<dbReference type="InterPro" id="IPR000713">
    <property type="entry name" value="Mur_ligase_N"/>
</dbReference>
<dbReference type="HAMAP" id="MF_02019">
    <property type="entry name" value="MurF"/>
    <property type="match status" value="1"/>
</dbReference>
<dbReference type="OrthoDB" id="9800958at2"/>
<dbReference type="InterPro" id="IPR036565">
    <property type="entry name" value="Mur-like_cat_sf"/>
</dbReference>
<dbReference type="InterPro" id="IPR013221">
    <property type="entry name" value="Mur_ligase_cen"/>
</dbReference>
<evidence type="ECO:0000256" key="3">
    <source>
        <dbReference type="ARBA" id="ARBA00022618"/>
    </source>
</evidence>
<dbReference type="SUPFAM" id="SSF63418">
    <property type="entry name" value="MurE/MurF N-terminal domain"/>
    <property type="match status" value="1"/>
</dbReference>
<comment type="catalytic activity">
    <reaction evidence="10 11">
        <text>D-alanyl-D-alanine + UDP-N-acetyl-alpha-D-muramoyl-L-alanyl-gamma-D-glutamyl-meso-2,6-diaminopimelate + ATP = UDP-N-acetyl-alpha-D-muramoyl-L-alanyl-gamma-D-glutamyl-meso-2,6-diaminopimeloyl-D-alanyl-D-alanine + ADP + phosphate + H(+)</text>
        <dbReference type="Rhea" id="RHEA:28374"/>
        <dbReference type="ChEBI" id="CHEBI:15378"/>
        <dbReference type="ChEBI" id="CHEBI:30616"/>
        <dbReference type="ChEBI" id="CHEBI:43474"/>
        <dbReference type="ChEBI" id="CHEBI:57822"/>
        <dbReference type="ChEBI" id="CHEBI:61386"/>
        <dbReference type="ChEBI" id="CHEBI:83905"/>
        <dbReference type="ChEBI" id="CHEBI:456216"/>
        <dbReference type="EC" id="6.3.2.10"/>
    </reaction>
</comment>
<dbReference type="GO" id="GO:0008766">
    <property type="term" value="F:UDP-N-acetylmuramoylalanyl-D-glutamyl-2,6-diaminopimelate-D-alanyl-D-alanine ligase activity"/>
    <property type="evidence" value="ECO:0007669"/>
    <property type="project" value="RHEA"/>
</dbReference>
<feature type="domain" description="Mur ligase N-terminal catalytic" evidence="12">
    <location>
        <begin position="30"/>
        <end position="78"/>
    </location>
</feature>
<feature type="domain" description="Mur ligase central" evidence="14">
    <location>
        <begin position="135"/>
        <end position="330"/>
    </location>
</feature>
<dbReference type="UniPathway" id="UPA00219"/>
<evidence type="ECO:0000259" key="12">
    <source>
        <dbReference type="Pfam" id="PF01225"/>
    </source>
</evidence>
<comment type="caution">
    <text evidence="15">The sequence shown here is derived from an EMBL/GenBank/DDBJ whole genome shotgun (WGS) entry which is preliminary data.</text>
</comment>
<evidence type="ECO:0000256" key="8">
    <source>
        <dbReference type="ARBA" id="ARBA00023306"/>
    </source>
</evidence>
<keyword evidence="16" id="KW-1185">Reference proteome</keyword>
<dbReference type="EC" id="6.3.2.10" evidence="10 11"/>
<evidence type="ECO:0000256" key="4">
    <source>
        <dbReference type="ARBA" id="ARBA00022741"/>
    </source>
</evidence>
<dbReference type="Gene3D" id="3.90.190.20">
    <property type="entry name" value="Mur ligase, C-terminal domain"/>
    <property type="match status" value="1"/>
</dbReference>
<keyword evidence="5 10" id="KW-0067">ATP-binding</keyword>
<accession>A0A177I829</accession>
<gene>
    <name evidence="10" type="primary">murF</name>
    <name evidence="15" type="ORF">AYJ05_06975</name>
</gene>